<proteinExistence type="predicted"/>
<protein>
    <submittedName>
        <fullName evidence="1">Uncharacterized protein</fullName>
    </submittedName>
</protein>
<reference evidence="1" key="1">
    <citation type="submission" date="2014-11" db="EMBL/GenBank/DDBJ databases">
        <authorList>
            <person name="Amaro Gonzalez C."/>
        </authorList>
    </citation>
    <scope>NUCLEOTIDE SEQUENCE</scope>
</reference>
<name>A0A0E9UD20_ANGAN</name>
<organism evidence="1">
    <name type="scientific">Anguilla anguilla</name>
    <name type="common">European freshwater eel</name>
    <name type="synonym">Muraena anguilla</name>
    <dbReference type="NCBI Taxonomy" id="7936"/>
    <lineage>
        <taxon>Eukaryota</taxon>
        <taxon>Metazoa</taxon>
        <taxon>Chordata</taxon>
        <taxon>Craniata</taxon>
        <taxon>Vertebrata</taxon>
        <taxon>Euteleostomi</taxon>
        <taxon>Actinopterygii</taxon>
        <taxon>Neopterygii</taxon>
        <taxon>Teleostei</taxon>
        <taxon>Anguilliformes</taxon>
        <taxon>Anguillidae</taxon>
        <taxon>Anguilla</taxon>
    </lineage>
</organism>
<evidence type="ECO:0000313" key="1">
    <source>
        <dbReference type="EMBL" id="JAH63130.1"/>
    </source>
</evidence>
<accession>A0A0E9UD20</accession>
<reference evidence="1" key="2">
    <citation type="journal article" date="2015" name="Fish Shellfish Immunol.">
        <title>Early steps in the European eel (Anguilla anguilla)-Vibrio vulnificus interaction in the gills: Role of the RtxA13 toxin.</title>
        <authorList>
            <person name="Callol A."/>
            <person name="Pajuelo D."/>
            <person name="Ebbesson L."/>
            <person name="Teles M."/>
            <person name="MacKenzie S."/>
            <person name="Amaro C."/>
        </authorList>
    </citation>
    <scope>NUCLEOTIDE SEQUENCE</scope>
</reference>
<dbReference type="AlphaFoldDB" id="A0A0E9UD20"/>
<sequence length="36" mass="4520">MCIRKKRWKRSLVRECYFKAVGLNFLFFIPCRMLHK</sequence>
<dbReference type="EMBL" id="GBXM01045447">
    <property type="protein sequence ID" value="JAH63130.1"/>
    <property type="molecule type" value="Transcribed_RNA"/>
</dbReference>